<sequence length="160" mass="18382">MGWHLISRGPYFLWPERQVFINPILGFFGRMYRRAILLEHHVYVRVVGLDPWLQLLNQGLHVVVPCEPVTDWKPDKGNSLTICGHKALEYDRLSTLIRLLPPAFLMVMLTVQSETPKSLVCSRIDFKGLAWASSLTSFRYNFIFLPDPSCLSTVSDFITT</sequence>
<organism evidence="1">
    <name type="scientific">Lepeophtheirus salmonis</name>
    <name type="common">Salmon louse</name>
    <name type="synonym">Caligus salmonis</name>
    <dbReference type="NCBI Taxonomy" id="72036"/>
    <lineage>
        <taxon>Eukaryota</taxon>
        <taxon>Metazoa</taxon>
        <taxon>Ecdysozoa</taxon>
        <taxon>Arthropoda</taxon>
        <taxon>Crustacea</taxon>
        <taxon>Multicrustacea</taxon>
        <taxon>Hexanauplia</taxon>
        <taxon>Copepoda</taxon>
        <taxon>Siphonostomatoida</taxon>
        <taxon>Caligidae</taxon>
        <taxon>Lepeophtheirus</taxon>
    </lineage>
</organism>
<proteinExistence type="predicted"/>
<evidence type="ECO:0000313" key="1">
    <source>
        <dbReference type="EMBL" id="CDW43804.1"/>
    </source>
</evidence>
<protein>
    <submittedName>
        <fullName evidence="1">Uncharacterized protein</fullName>
    </submittedName>
</protein>
<dbReference type="AlphaFoldDB" id="A0A0K2UZZ2"/>
<dbReference type="EMBL" id="HACA01026443">
    <property type="protein sequence ID" value="CDW43804.1"/>
    <property type="molecule type" value="Transcribed_RNA"/>
</dbReference>
<reference evidence="1" key="1">
    <citation type="submission" date="2014-05" db="EMBL/GenBank/DDBJ databases">
        <authorList>
            <person name="Chronopoulou M."/>
        </authorList>
    </citation>
    <scope>NUCLEOTIDE SEQUENCE</scope>
    <source>
        <tissue evidence="1">Whole organism</tissue>
    </source>
</reference>
<name>A0A0K2UZZ2_LEPSM</name>
<accession>A0A0K2UZZ2</accession>